<name>A0A9N9SZ59_DIABA</name>
<sequence length="120" mass="13527">MYDKSNTENTTKTTPTTNWVIKYFPKKNSENCAVDFINNKDASEKIFSSPILTNDDTRGNGNNNLLETELPKKTMDEGTSSSTVTRPQAVPYPQAVIQLQIQTRVHYILNQILMNQITAS</sequence>
<accession>A0A9N9SZ59</accession>
<feature type="region of interest" description="Disordered" evidence="1">
    <location>
        <begin position="50"/>
        <end position="87"/>
    </location>
</feature>
<feature type="compositionally biased region" description="Polar residues" evidence="1">
    <location>
        <begin position="77"/>
        <end position="86"/>
    </location>
</feature>
<dbReference type="EMBL" id="OU898278">
    <property type="protein sequence ID" value="CAG9831198.1"/>
    <property type="molecule type" value="Genomic_DNA"/>
</dbReference>
<evidence type="ECO:0000313" key="3">
    <source>
        <dbReference type="Proteomes" id="UP001153709"/>
    </source>
</evidence>
<protein>
    <submittedName>
        <fullName evidence="2">Uncharacterized protein</fullName>
    </submittedName>
</protein>
<keyword evidence="3" id="KW-1185">Reference proteome</keyword>
<evidence type="ECO:0000256" key="1">
    <source>
        <dbReference type="SAM" id="MobiDB-lite"/>
    </source>
</evidence>
<evidence type="ECO:0000313" key="2">
    <source>
        <dbReference type="EMBL" id="CAG9831198.1"/>
    </source>
</evidence>
<organism evidence="2 3">
    <name type="scientific">Diabrotica balteata</name>
    <name type="common">Banded cucumber beetle</name>
    <dbReference type="NCBI Taxonomy" id="107213"/>
    <lineage>
        <taxon>Eukaryota</taxon>
        <taxon>Metazoa</taxon>
        <taxon>Ecdysozoa</taxon>
        <taxon>Arthropoda</taxon>
        <taxon>Hexapoda</taxon>
        <taxon>Insecta</taxon>
        <taxon>Pterygota</taxon>
        <taxon>Neoptera</taxon>
        <taxon>Endopterygota</taxon>
        <taxon>Coleoptera</taxon>
        <taxon>Polyphaga</taxon>
        <taxon>Cucujiformia</taxon>
        <taxon>Chrysomeloidea</taxon>
        <taxon>Chrysomelidae</taxon>
        <taxon>Galerucinae</taxon>
        <taxon>Diabroticina</taxon>
        <taxon>Diabroticites</taxon>
        <taxon>Diabrotica</taxon>
    </lineage>
</organism>
<dbReference type="Proteomes" id="UP001153709">
    <property type="component" value="Chromosome 3"/>
</dbReference>
<reference evidence="2" key="1">
    <citation type="submission" date="2022-01" db="EMBL/GenBank/DDBJ databases">
        <authorList>
            <person name="King R."/>
        </authorList>
    </citation>
    <scope>NUCLEOTIDE SEQUENCE</scope>
</reference>
<gene>
    <name evidence="2" type="ORF">DIABBA_LOCUS4813</name>
</gene>
<dbReference type="AlphaFoldDB" id="A0A9N9SZ59"/>
<proteinExistence type="predicted"/>